<name>A0A6M3LVT4_9ZZZZ</name>
<reference evidence="1" key="1">
    <citation type="submission" date="2020-03" db="EMBL/GenBank/DDBJ databases">
        <title>The deep terrestrial virosphere.</title>
        <authorList>
            <person name="Holmfeldt K."/>
            <person name="Nilsson E."/>
            <person name="Simone D."/>
            <person name="Lopez-Fernandez M."/>
            <person name="Wu X."/>
            <person name="de Brujin I."/>
            <person name="Lundin D."/>
            <person name="Andersson A."/>
            <person name="Bertilsson S."/>
            <person name="Dopson M."/>
        </authorList>
    </citation>
    <scope>NUCLEOTIDE SEQUENCE</scope>
    <source>
        <strain evidence="1">MM415B06800</strain>
    </source>
</reference>
<gene>
    <name evidence="1" type="ORF">MM415B06800_0003</name>
</gene>
<organism evidence="1">
    <name type="scientific">viral metagenome</name>
    <dbReference type="NCBI Taxonomy" id="1070528"/>
    <lineage>
        <taxon>unclassified sequences</taxon>
        <taxon>metagenomes</taxon>
        <taxon>organismal metagenomes</taxon>
    </lineage>
</organism>
<protein>
    <submittedName>
        <fullName evidence="1">Uncharacterized protein</fullName>
    </submittedName>
</protein>
<evidence type="ECO:0000313" key="1">
    <source>
        <dbReference type="EMBL" id="QJA97041.1"/>
    </source>
</evidence>
<dbReference type="EMBL" id="MT143457">
    <property type="protein sequence ID" value="QJA97041.1"/>
    <property type="molecule type" value="Genomic_DNA"/>
</dbReference>
<proteinExistence type="predicted"/>
<accession>A0A6M3LVT4</accession>
<sequence length="69" mass="7785">MKCIRCTKEISRSDSDTLLVGIDIQVSKDTTTTEADIEYMNKQLGKYSDGNGGCHVQVCYECYIDKQIQ</sequence>
<dbReference type="AlphaFoldDB" id="A0A6M3LVT4"/>